<feature type="compositionally biased region" description="Basic and acidic residues" evidence="2">
    <location>
        <begin position="517"/>
        <end position="552"/>
    </location>
</feature>
<evidence type="ECO:0000256" key="1">
    <source>
        <dbReference type="SAM" id="Coils"/>
    </source>
</evidence>
<name>A0A6J7W8Y5_9CAUD</name>
<reference evidence="3" key="1">
    <citation type="submission" date="2020-05" db="EMBL/GenBank/DDBJ databases">
        <authorList>
            <person name="Chiriac C."/>
            <person name="Salcher M."/>
            <person name="Ghai R."/>
            <person name="Kavagutti S V."/>
        </authorList>
    </citation>
    <scope>NUCLEOTIDE SEQUENCE</scope>
</reference>
<keyword evidence="1" id="KW-0175">Coiled coil</keyword>
<sequence>MADLYINPQGYVDNNQVPPLTGNEKADAYLNTLPAEQRQEALKRLTAPLTGEEVAQKLHNDTEFSYTPTKQEFDAFNEYQSKKETSLFDGMSMFADAAGAIYDIAGNVISSIYDHALEDAVKLAPSLLEGGTQNIRNWYGMLAQSQDPSSVLFKWKNVLARDGSDSAYKQFLEARQFAKESVDYETGAKTMLVSKDYIDPALTQAATIIVDPMFYGSFLVGAGEVGIAEKVAQVLGMSERLAKAGAFAEKMKGAVYGGTLKMAGVPLEFIGDITRGTIDKVVEGGSAALEGVTGVSAQELKTAARVGGFGSIGFGVPYLSPTSKVYLGAGFAAGMGEALSATGEQIMKNGGKRGLLSFAEQAIAESDAMLAKGGSGLSPQARKLLGVLDKADPMLSYTGAFMEGGAHGAVIGAGLGYLGGGEEGAWSGAGAGFGIGSMGGLVGRAAINYKGGLEKQRLAVQMDMLMPMLKDVDPSSHSAYSLLREANRRAGNPDWVVDRYIVTLDKVAPETPVRAGGAKENEAQLRARGQDPAKYDGYEHETAPDFTPKPEKPNAVGEARSTADSRARTLASRFGFLPEAIVRDIKNGDYTRFKKLLENNGIKNLSDAEIADVANRKLSIEAEHKAGAKETSPNESEKQYKQKNSKEQAINDEVAVLEQTKPENRAKTLEERKKIAESGDDPTYGVAEHAEVVRRAQEQGLINSKGAGEAEAGGFRYKLDKDGNKVKLRDSEGYTIPTMEQYNAAGWTIQEGANGKIKIHINTDKFSQIGNTLPHEMFHGVFRELGMKSEFKDRIQEHILGTFDKDGKQIKPPSISKYEAESFFSKYINNAYTGKDRDERLANLKTALDEYYKTGKMTVMEADGVTPVLAGLTEEFGAYYWTQFLNDKPVDYLFRGGQLNGIRGVLDSVKNKWQDYMERKVGGVNGGFDFAREQHLNPSFRDKDGKRIRVGALDYMMEDLIRTKSAASRGQGFDFNALSPDGQEAYVRASGNSTAFEPPKVKGGKWKVRTEAQQKAVRAKNATAMHTGLEAFAASNPEALIIKDANGMPIGGLTKDADGNFVGHPPDAIVDYFVKSGHIDAVEGARIKLLRDAAMGLTDSNVFEFNQYTGDTMNIGIGKNVRVKSPLVATKDRLVILTKFEAVVGKNDYGFYAHTLDYRHLLVRQDAMWKDPKVRAAWGDDKDAFTADLFRYFKNASQPDGVRLPSAQLWTENGEYKRNVLHQVAGLETPATGTINKSLGDIKGDMFSTYRKFRTDRITQERMSGEKIDFKGDNATDYIRYNMMPSEMEHEATPNGSIYKHPNGYKFFQVEAGFKAHKPDGTVIGTFKTLEEATAKADVIYQKENPAGKPIPSVDNIRQEPLDAPETLEQYKERKRNETGKNRFLSDNLNDDKFLEIKYNQEQQAVNPPFVSGLSLALDKILPANLNKEGTVKASVLLKALKDFSGQAKGEYGKFVQEAGSIGLVDYLKAKGKDSVTEAEIRQYIKEKGIQVHIDPRTDMAGNEWQGGGFDTSGYVAQGKTEGYHTFVVRINPEHAHGVEGHYGKDAIVHIRTTIRTDAQGRKVLFVEEIQSINTARDALSETQRKGVEGQVKKLQDAKSEIEKLEVEYTVDKRVLDNSHKSTWGNEGIANYKDIRDKFFTKRENLIKTKYPELKNIPDYSSFAITRLISEKESLLAKKQSNKPLQNMPETVKIASRTIMRKAVELGADRVVLVRPEDMNEAVSTNAEGERFVDALYGKEIPKMINDELQKYGQKLEPARNFDTGSADTWGGKLNQVDYTKQILSNSLGYDITPEMKQKAGRSQTFMMPSEGEQGGRTYTAKQLKGEFIGKEAETNSAVQKYNLRLAYHKTGEDRTIMLLKPNGEEAGRIDWSIDKNNELMHRLDVKVPERFRGNKLQHILYSEAIERARAEGATNFSQWIQNEKGLPLKSQKKILGENDTWLIDPTSGEEYPTQENFDKLYKSSIEKQGGQYKEVKATSTIDPRARYMPSEQAQAWRDFKAEPTTEGNSIFKNAMNFVIIQANNKFKVYNPQKALLGIYTDLDGAKRRVQREEPKAR</sequence>
<dbReference type="EMBL" id="LR798206">
    <property type="protein sequence ID" value="CAB5178459.1"/>
    <property type="molecule type" value="Genomic_DNA"/>
</dbReference>
<feature type="region of interest" description="Disordered" evidence="2">
    <location>
        <begin position="513"/>
        <end position="564"/>
    </location>
</feature>
<feature type="compositionally biased region" description="Basic and acidic residues" evidence="2">
    <location>
        <begin position="635"/>
        <end position="646"/>
    </location>
</feature>
<gene>
    <name evidence="3" type="ORF">UFOVP157_2</name>
</gene>
<organism evidence="3">
    <name type="scientific">uncultured Caudovirales phage</name>
    <dbReference type="NCBI Taxonomy" id="2100421"/>
    <lineage>
        <taxon>Viruses</taxon>
        <taxon>Duplodnaviria</taxon>
        <taxon>Heunggongvirae</taxon>
        <taxon>Uroviricota</taxon>
        <taxon>Caudoviricetes</taxon>
        <taxon>Peduoviridae</taxon>
        <taxon>Maltschvirus</taxon>
        <taxon>Maltschvirus maltsch</taxon>
    </lineage>
</organism>
<accession>A0A6J7W8Y5</accession>
<evidence type="ECO:0008006" key="4">
    <source>
        <dbReference type="Google" id="ProtNLM"/>
    </source>
</evidence>
<feature type="region of interest" description="Disordered" evidence="2">
    <location>
        <begin position="624"/>
        <end position="647"/>
    </location>
</feature>
<evidence type="ECO:0000256" key="2">
    <source>
        <dbReference type="SAM" id="MobiDB-lite"/>
    </source>
</evidence>
<proteinExistence type="predicted"/>
<feature type="coiled-coil region" evidence="1">
    <location>
        <begin position="1585"/>
        <end position="1615"/>
    </location>
</feature>
<evidence type="ECO:0000313" key="3">
    <source>
        <dbReference type="EMBL" id="CAB5178459.1"/>
    </source>
</evidence>
<protein>
    <recommendedName>
        <fullName evidence="4">Large polyvalent protein associated domain-containing protein</fullName>
    </recommendedName>
</protein>